<evidence type="ECO:0000313" key="2">
    <source>
        <dbReference type="EMBL" id="KAF9467275.1"/>
    </source>
</evidence>
<dbReference type="Proteomes" id="UP000807353">
    <property type="component" value="Unassembled WGS sequence"/>
</dbReference>
<comment type="caution">
    <text evidence="2">The sequence shown here is derived from an EMBL/GenBank/DDBJ whole genome shotgun (WGS) entry which is preliminary data.</text>
</comment>
<name>A0A9P6CMG0_9AGAR</name>
<sequence length="202" mass="21789">MTMIRSRTFCCCIPVRVGVVLVALFGLLGGGTLAIVGASQAHRIGMPTPAFSLDPRAYKPFPDGSKVSIAISITVYALLAFLSLLGLVGAIGRKISLIKMYFGMLVAHLVFSIGIGAFALHRVFSDSMGFYDECMLSQPASQVEDPSKLCKDGAKILKGVSVTVFIIFWLFEIWGCLIVGNYSKQLQDENALSGVVKDTEAW</sequence>
<organism evidence="2 3">
    <name type="scientific">Collybia nuda</name>
    <dbReference type="NCBI Taxonomy" id="64659"/>
    <lineage>
        <taxon>Eukaryota</taxon>
        <taxon>Fungi</taxon>
        <taxon>Dikarya</taxon>
        <taxon>Basidiomycota</taxon>
        <taxon>Agaricomycotina</taxon>
        <taxon>Agaricomycetes</taxon>
        <taxon>Agaricomycetidae</taxon>
        <taxon>Agaricales</taxon>
        <taxon>Tricholomatineae</taxon>
        <taxon>Clitocybaceae</taxon>
        <taxon>Collybia</taxon>
    </lineage>
</organism>
<feature type="transmembrane region" description="Helical" evidence="1">
    <location>
        <begin position="100"/>
        <end position="120"/>
    </location>
</feature>
<dbReference type="OrthoDB" id="3362027at2759"/>
<protein>
    <submittedName>
        <fullName evidence="2">Uncharacterized protein</fullName>
    </submittedName>
</protein>
<evidence type="ECO:0000256" key="1">
    <source>
        <dbReference type="SAM" id="Phobius"/>
    </source>
</evidence>
<feature type="transmembrane region" description="Helical" evidence="1">
    <location>
        <begin position="156"/>
        <end position="179"/>
    </location>
</feature>
<keyword evidence="3" id="KW-1185">Reference proteome</keyword>
<reference evidence="2" key="1">
    <citation type="submission" date="2020-11" db="EMBL/GenBank/DDBJ databases">
        <authorList>
            <consortium name="DOE Joint Genome Institute"/>
            <person name="Ahrendt S."/>
            <person name="Riley R."/>
            <person name="Andreopoulos W."/>
            <person name="Labutti K."/>
            <person name="Pangilinan J."/>
            <person name="Ruiz-Duenas F.J."/>
            <person name="Barrasa J.M."/>
            <person name="Sanchez-Garcia M."/>
            <person name="Camarero S."/>
            <person name="Miyauchi S."/>
            <person name="Serrano A."/>
            <person name="Linde D."/>
            <person name="Babiker R."/>
            <person name="Drula E."/>
            <person name="Ayuso-Fernandez I."/>
            <person name="Pacheco R."/>
            <person name="Padilla G."/>
            <person name="Ferreira P."/>
            <person name="Barriuso J."/>
            <person name="Kellner H."/>
            <person name="Castanera R."/>
            <person name="Alfaro M."/>
            <person name="Ramirez L."/>
            <person name="Pisabarro A.G."/>
            <person name="Kuo A."/>
            <person name="Tritt A."/>
            <person name="Lipzen A."/>
            <person name="He G."/>
            <person name="Yan M."/>
            <person name="Ng V."/>
            <person name="Cullen D."/>
            <person name="Martin F."/>
            <person name="Rosso M.-N."/>
            <person name="Henrissat B."/>
            <person name="Hibbett D."/>
            <person name="Martinez A.T."/>
            <person name="Grigoriev I.V."/>
        </authorList>
    </citation>
    <scope>NUCLEOTIDE SEQUENCE</scope>
    <source>
        <strain evidence="2">CBS 247.69</strain>
    </source>
</reference>
<keyword evidence="1" id="KW-1133">Transmembrane helix</keyword>
<dbReference type="EMBL" id="MU150237">
    <property type="protein sequence ID" value="KAF9467275.1"/>
    <property type="molecule type" value="Genomic_DNA"/>
</dbReference>
<keyword evidence="1" id="KW-0812">Transmembrane</keyword>
<proteinExistence type="predicted"/>
<evidence type="ECO:0000313" key="3">
    <source>
        <dbReference type="Proteomes" id="UP000807353"/>
    </source>
</evidence>
<feature type="transmembrane region" description="Helical" evidence="1">
    <location>
        <begin position="67"/>
        <end position="88"/>
    </location>
</feature>
<dbReference type="AlphaFoldDB" id="A0A9P6CMG0"/>
<gene>
    <name evidence="2" type="ORF">BDZ94DRAFT_1318710</name>
</gene>
<keyword evidence="1" id="KW-0472">Membrane</keyword>
<accession>A0A9P6CMG0</accession>